<dbReference type="WBParaSite" id="GPLIN_000840100">
    <property type="protein sequence ID" value="GPLIN_000840100"/>
    <property type="gene ID" value="GPLIN_000840100"/>
</dbReference>
<protein>
    <submittedName>
        <fullName evidence="2">SHSP domain-containing protein</fullName>
    </submittedName>
</protein>
<evidence type="ECO:0000313" key="1">
    <source>
        <dbReference type="Proteomes" id="UP000050741"/>
    </source>
</evidence>
<dbReference type="AlphaFoldDB" id="A0A183C6A6"/>
<proteinExistence type="predicted"/>
<accession>A0A183C6A6</accession>
<organism evidence="1 2">
    <name type="scientific">Globodera pallida</name>
    <name type="common">Potato cyst nematode worm</name>
    <name type="synonym">Heterodera pallida</name>
    <dbReference type="NCBI Taxonomy" id="36090"/>
    <lineage>
        <taxon>Eukaryota</taxon>
        <taxon>Metazoa</taxon>
        <taxon>Ecdysozoa</taxon>
        <taxon>Nematoda</taxon>
        <taxon>Chromadorea</taxon>
        <taxon>Rhabditida</taxon>
        <taxon>Tylenchina</taxon>
        <taxon>Tylenchomorpha</taxon>
        <taxon>Tylenchoidea</taxon>
        <taxon>Heteroderidae</taxon>
        <taxon>Heteroderinae</taxon>
        <taxon>Globodera</taxon>
    </lineage>
</organism>
<evidence type="ECO:0000313" key="2">
    <source>
        <dbReference type="WBParaSite" id="GPLIN_000840100"/>
    </source>
</evidence>
<reference evidence="1" key="2">
    <citation type="submission" date="2014-05" db="EMBL/GenBank/DDBJ databases">
        <title>The genome and life-stage specific transcriptomes of Globodera pallida elucidate key aspects of plant parasitism by a cyst nematode.</title>
        <authorList>
            <person name="Cotton J.A."/>
            <person name="Lilley C.J."/>
            <person name="Jones L.M."/>
            <person name="Kikuchi T."/>
            <person name="Reid A.J."/>
            <person name="Thorpe P."/>
            <person name="Tsai I.J."/>
            <person name="Beasley H."/>
            <person name="Blok V."/>
            <person name="Cock P.J.A."/>
            <person name="Van den Akker S.E."/>
            <person name="Holroyd N."/>
            <person name="Hunt M."/>
            <person name="Mantelin S."/>
            <person name="Naghra H."/>
            <person name="Pain A."/>
            <person name="Palomares-Rius J.E."/>
            <person name="Zarowiecki M."/>
            <person name="Berriman M."/>
            <person name="Jones J.T."/>
            <person name="Urwin P.E."/>
        </authorList>
    </citation>
    <scope>NUCLEOTIDE SEQUENCE [LARGE SCALE GENOMIC DNA]</scope>
    <source>
        <strain evidence="1">Lindley</strain>
    </source>
</reference>
<sequence>MEGIYYKKESFLEKENHWHCLIDFGNFNFDAYSELQKTTNVFVKLRSNWEYFQVNFKYKNVIDNELRMEFPIKLNEFGEVIKIIGQFIYQKIGKWSGKMELSIRRSNF</sequence>
<name>A0A183C6A6_GLOPA</name>
<reference evidence="2" key="3">
    <citation type="submission" date="2016-06" db="UniProtKB">
        <authorList>
            <consortium name="WormBaseParasite"/>
        </authorList>
    </citation>
    <scope>IDENTIFICATION</scope>
</reference>
<keyword evidence="1" id="KW-1185">Reference proteome</keyword>
<reference evidence="1" key="1">
    <citation type="submission" date="2013-12" db="EMBL/GenBank/DDBJ databases">
        <authorList>
            <person name="Aslett M."/>
        </authorList>
    </citation>
    <scope>NUCLEOTIDE SEQUENCE [LARGE SCALE GENOMIC DNA]</scope>
    <source>
        <strain evidence="1">Lindley</strain>
    </source>
</reference>
<dbReference type="Proteomes" id="UP000050741">
    <property type="component" value="Unassembled WGS sequence"/>
</dbReference>